<dbReference type="InterPro" id="IPR053901">
    <property type="entry name" value="C5orf34-like"/>
</dbReference>
<evidence type="ECO:0000259" key="5">
    <source>
        <dbReference type="Pfam" id="PF22834"/>
    </source>
</evidence>
<dbReference type="RefSeq" id="XP_017541720.1">
    <property type="nucleotide sequence ID" value="XM_017686231.2"/>
</dbReference>
<reference evidence="6" key="2">
    <citation type="submission" date="2025-08" db="UniProtKB">
        <authorList>
            <consortium name="Ensembl"/>
        </authorList>
    </citation>
    <scope>IDENTIFICATION</scope>
</reference>
<accession>A0A3B4E111</accession>
<dbReference type="Pfam" id="PF22834">
    <property type="entry name" value="Polo_box_4"/>
    <property type="match status" value="1"/>
</dbReference>
<organism evidence="6 7">
    <name type="scientific">Pygocentrus nattereri</name>
    <name type="common">Red-bellied piranha</name>
    <dbReference type="NCBI Taxonomy" id="42514"/>
    <lineage>
        <taxon>Eukaryota</taxon>
        <taxon>Metazoa</taxon>
        <taxon>Chordata</taxon>
        <taxon>Craniata</taxon>
        <taxon>Vertebrata</taxon>
        <taxon>Euteleostomi</taxon>
        <taxon>Actinopterygii</taxon>
        <taxon>Neopterygii</taxon>
        <taxon>Teleostei</taxon>
        <taxon>Ostariophysi</taxon>
        <taxon>Characiformes</taxon>
        <taxon>Characoidei</taxon>
        <taxon>Pygocentrus</taxon>
    </lineage>
</organism>
<dbReference type="GeneTree" id="ENSGT00500000044987"/>
<dbReference type="InterPro" id="IPR027865">
    <property type="entry name" value="C5orf34-like_C"/>
</dbReference>
<sequence length="588" mass="65258">MAVVRFMVMFDDESVDVSFTDGSRLQLSPCGSEYVLETAPPAHPLHKRRRVRHRTRFTISEHRALLVDALNFRNKYAAHPYLPEELVPEDQKEKLGAEVSEVEWPSAGSCSISHSSAGDITVCSVDGHARLVLSSCGQEFTVEFMCRSSWNEERPQEPQDLRSAPAPSTAARHLRSSENEDAARSARRFTHTCVVQHHSGLHHHHTWRYPLSVALSQWEAQRAQCSDAIGQQRGAGVEGGLDHALTPVSQATVKCDLPRPLPLTCPCPHQHRWRYGSGAEDWPELDASAELVKVVWCHGVVYRLIGGAVPVVEVSLGDGSVIRSNGVLAEYFTHYRPSPSTAVETVYYLNGLPPDLPGQTYSIRSVVTRASRILQCYKQASTSTMSIMPQCCWRRQAEVKECAGVVLELQVAGTGQFQALSDGTAHITFLDGVQVQMLWNTHTPAQKQELFSGGVGPELCQLTLPDGQQHLLQVDVGGAYERYVAVAGQWRQWVKQNLLSASNYDRTEPQTDRPIDSRSVLTELQKIRRFNFLLDNSSILNSPSDPSQSFRLTSDHSDLTITNDSVSQALQKTTKAIQDINALLAQNH</sequence>
<evidence type="ECO:0000259" key="3">
    <source>
        <dbReference type="Pfam" id="PF15025"/>
    </source>
</evidence>
<evidence type="ECO:0000313" key="7">
    <source>
        <dbReference type="Proteomes" id="UP001501920"/>
    </source>
</evidence>
<evidence type="ECO:0000259" key="2">
    <source>
        <dbReference type="Pfam" id="PF15016"/>
    </source>
</evidence>
<feature type="domain" description="C5orf34-like" evidence="5">
    <location>
        <begin position="292"/>
        <end position="374"/>
    </location>
</feature>
<dbReference type="AlphaFoldDB" id="A0A3B4E111"/>
<name>A0A3B4E111_PYGNA</name>
<dbReference type="Pfam" id="PF15016">
    <property type="entry name" value="C5orf34_C"/>
    <property type="match status" value="1"/>
</dbReference>
<dbReference type="Pfam" id="PF22833">
    <property type="entry name" value="C5orf34_2nd"/>
    <property type="match status" value="1"/>
</dbReference>
<proteinExistence type="predicted"/>
<dbReference type="InterPro" id="IPR027830">
    <property type="entry name" value="C5orf34-like_N"/>
</dbReference>
<dbReference type="OMA" id="TAVISWC"/>
<dbReference type="CTD" id="514072"/>
<feature type="domain" description="C5orf34-like N-terminal" evidence="3">
    <location>
        <begin position="7"/>
        <end position="74"/>
    </location>
</feature>
<dbReference type="PANTHER" id="PTHR34531">
    <property type="entry name" value="ZGC:153352"/>
    <property type="match status" value="1"/>
</dbReference>
<feature type="region of interest" description="Disordered" evidence="1">
    <location>
        <begin position="154"/>
        <end position="182"/>
    </location>
</feature>
<reference evidence="6 7" key="1">
    <citation type="submission" date="2020-10" db="EMBL/GenBank/DDBJ databases">
        <title>Pygocentrus nattereri (red-bellied piranha) genome, fPygNat1, primary haplotype.</title>
        <authorList>
            <person name="Myers G."/>
            <person name="Meyer A."/>
            <person name="Karagic N."/>
            <person name="Pippel M."/>
            <person name="Winkler S."/>
            <person name="Tracey A."/>
            <person name="Wood J."/>
            <person name="Formenti G."/>
            <person name="Howe K."/>
            <person name="Fedrigo O."/>
            <person name="Jarvis E.D."/>
        </authorList>
    </citation>
    <scope>NUCLEOTIDE SEQUENCE [LARGE SCALE GENOMIC DNA]</scope>
</reference>
<evidence type="ECO:0000256" key="1">
    <source>
        <dbReference type="SAM" id="MobiDB-lite"/>
    </source>
</evidence>
<protein>
    <recommendedName>
        <fullName evidence="8">DUF4524 domain-containing protein</fullName>
    </recommendedName>
</protein>
<evidence type="ECO:0000313" key="6">
    <source>
        <dbReference type="Ensembl" id="ENSPNAP00000029400.1"/>
    </source>
</evidence>
<dbReference type="STRING" id="42514.ENSPNAP00000029400"/>
<dbReference type="InterPro" id="IPR053899">
    <property type="entry name" value="C5orf34-like_2nd"/>
</dbReference>
<reference evidence="6" key="3">
    <citation type="submission" date="2025-09" db="UniProtKB">
        <authorList>
            <consortium name="Ensembl"/>
        </authorList>
    </citation>
    <scope>IDENTIFICATION</scope>
</reference>
<dbReference type="InterPro" id="IPR053900">
    <property type="entry name" value="C5orf34-like_dom"/>
</dbReference>
<dbReference type="Proteomes" id="UP001501920">
    <property type="component" value="Chromosome 20"/>
</dbReference>
<dbReference type="PANTHER" id="PTHR34531:SF1">
    <property type="entry name" value="CHROMOSOME 5 OPEN READING FRAME 34"/>
    <property type="match status" value="1"/>
</dbReference>
<dbReference type="Ensembl" id="ENSPNAT00000035509.2">
    <property type="protein sequence ID" value="ENSPNAP00000029400.1"/>
    <property type="gene ID" value="ENSPNAG00000015446.2"/>
</dbReference>
<keyword evidence="7" id="KW-1185">Reference proteome</keyword>
<dbReference type="GeneID" id="108413622"/>
<dbReference type="Pfam" id="PF15025">
    <property type="entry name" value="C5orf34-like_N"/>
    <property type="match status" value="1"/>
</dbReference>
<feature type="domain" description="C5orf34-like C-terminal" evidence="2">
    <location>
        <begin position="405"/>
        <end position="493"/>
    </location>
</feature>
<evidence type="ECO:0008006" key="8">
    <source>
        <dbReference type="Google" id="ProtNLM"/>
    </source>
</evidence>
<feature type="domain" description="C5orf34-like second" evidence="4">
    <location>
        <begin position="118"/>
        <end position="214"/>
    </location>
</feature>
<dbReference type="OrthoDB" id="75908at2759"/>
<evidence type="ECO:0000259" key="4">
    <source>
        <dbReference type="Pfam" id="PF22833"/>
    </source>
</evidence>